<keyword evidence="3" id="KW-1185">Reference proteome</keyword>
<comment type="caution">
    <text evidence="2">The sequence shown here is derived from an EMBL/GenBank/DDBJ whole genome shotgun (WGS) entry which is preliminary data.</text>
</comment>
<proteinExistence type="predicted"/>
<evidence type="ECO:0000256" key="1">
    <source>
        <dbReference type="SAM" id="MobiDB-lite"/>
    </source>
</evidence>
<dbReference type="AlphaFoldDB" id="A0A8H6WRA3"/>
<organism evidence="2 3">
    <name type="scientific">Mycena sanguinolenta</name>
    <dbReference type="NCBI Taxonomy" id="230812"/>
    <lineage>
        <taxon>Eukaryota</taxon>
        <taxon>Fungi</taxon>
        <taxon>Dikarya</taxon>
        <taxon>Basidiomycota</taxon>
        <taxon>Agaricomycotina</taxon>
        <taxon>Agaricomycetes</taxon>
        <taxon>Agaricomycetidae</taxon>
        <taxon>Agaricales</taxon>
        <taxon>Marasmiineae</taxon>
        <taxon>Mycenaceae</taxon>
        <taxon>Mycena</taxon>
    </lineage>
</organism>
<sequence length="215" mass="23695">MSTRSCLFSGRPRRDSFVQCRKDMEGAGRQASAHDNNRLVRQRRGAGPVVNEPVFVGRRRRTFDEVVYWVQRSSCPASFAGGLPQLVRPFPHDRLGWRDMASNSGGGSLPGLAWQTLALFPAGAPGCRNLGHPLESGCAVVTECQGTHFGCVHHRDTLPCVQAAGWIGNRPHAVRGQRHKNPESTPSRVRPSFSRAPFQPTDGSLMRKEVLYIPT</sequence>
<evidence type="ECO:0000313" key="2">
    <source>
        <dbReference type="EMBL" id="KAF7324228.1"/>
    </source>
</evidence>
<name>A0A8H6WRA3_9AGAR</name>
<dbReference type="Proteomes" id="UP000623467">
    <property type="component" value="Unassembled WGS sequence"/>
</dbReference>
<protein>
    <submittedName>
        <fullName evidence="2">Uncharacterized protein</fullName>
    </submittedName>
</protein>
<gene>
    <name evidence="2" type="ORF">MSAN_02532900</name>
</gene>
<reference evidence="2" key="1">
    <citation type="submission" date="2020-05" db="EMBL/GenBank/DDBJ databases">
        <title>Mycena genomes resolve the evolution of fungal bioluminescence.</title>
        <authorList>
            <person name="Tsai I.J."/>
        </authorList>
    </citation>
    <scope>NUCLEOTIDE SEQUENCE</scope>
    <source>
        <strain evidence="2">160909Yilan</strain>
    </source>
</reference>
<accession>A0A8H6WRA3</accession>
<feature type="region of interest" description="Disordered" evidence="1">
    <location>
        <begin position="172"/>
        <end position="200"/>
    </location>
</feature>
<evidence type="ECO:0000313" key="3">
    <source>
        <dbReference type="Proteomes" id="UP000623467"/>
    </source>
</evidence>
<dbReference type="EMBL" id="JACAZH010000131">
    <property type="protein sequence ID" value="KAF7324228.1"/>
    <property type="molecule type" value="Genomic_DNA"/>
</dbReference>